<name>A0A382Y5K0_9ZZZZ</name>
<dbReference type="EMBL" id="UINC01172840">
    <property type="protein sequence ID" value="SVD78125.1"/>
    <property type="molecule type" value="Genomic_DNA"/>
</dbReference>
<sequence length="104" mass="12180">VCILPRDFPHCPDPAEIRFVVRPDFQLEGPETFIDLLLNFLVDRVFVPNEGDPTDRQSGSFQTTQHIIRGHTKRSGSHIQQGHFHRRTNRHLEFSMKRCRKLGF</sequence>
<organism evidence="1">
    <name type="scientific">marine metagenome</name>
    <dbReference type="NCBI Taxonomy" id="408172"/>
    <lineage>
        <taxon>unclassified sequences</taxon>
        <taxon>metagenomes</taxon>
        <taxon>ecological metagenomes</taxon>
    </lineage>
</organism>
<accession>A0A382Y5K0</accession>
<protein>
    <submittedName>
        <fullName evidence="1">Uncharacterized protein</fullName>
    </submittedName>
</protein>
<proteinExistence type="predicted"/>
<gene>
    <name evidence="1" type="ORF">METZ01_LOCUS430979</name>
</gene>
<feature type="non-terminal residue" evidence="1">
    <location>
        <position position="104"/>
    </location>
</feature>
<feature type="non-terminal residue" evidence="1">
    <location>
        <position position="1"/>
    </location>
</feature>
<evidence type="ECO:0000313" key="1">
    <source>
        <dbReference type="EMBL" id="SVD78125.1"/>
    </source>
</evidence>
<dbReference type="AlphaFoldDB" id="A0A382Y5K0"/>
<reference evidence="1" key="1">
    <citation type="submission" date="2018-05" db="EMBL/GenBank/DDBJ databases">
        <authorList>
            <person name="Lanie J.A."/>
            <person name="Ng W.-L."/>
            <person name="Kazmierczak K.M."/>
            <person name="Andrzejewski T.M."/>
            <person name="Davidsen T.M."/>
            <person name="Wayne K.J."/>
            <person name="Tettelin H."/>
            <person name="Glass J.I."/>
            <person name="Rusch D."/>
            <person name="Podicherti R."/>
            <person name="Tsui H.-C.T."/>
            <person name="Winkler M.E."/>
        </authorList>
    </citation>
    <scope>NUCLEOTIDE SEQUENCE</scope>
</reference>